<dbReference type="InterPro" id="IPR013321">
    <property type="entry name" value="Arc_rbn_hlx_hlx"/>
</dbReference>
<protein>
    <recommendedName>
        <fullName evidence="3">Ribbon-helix-helix protein, copG family</fullName>
    </recommendedName>
</protein>
<sequence>MTRKVCIQLSEEVYEQLEAAMEHSGIAKSMVVEAALERFLDPAPTIEDVMHERLDRICIQLERLEHEIRIVSDTAAVHARYHLTVTPAMPQSQQREACQLGHDRFKVLAEQVDRRVRLGRSLMRETIEGLAPTSYNGSLLECDEDTSIGSAATDQETLRATVADPTPELTAAVEEGGGNPNFRHLPNAFC</sequence>
<dbReference type="Proteomes" id="UP000594015">
    <property type="component" value="Chromosome"/>
</dbReference>
<accession>A0AAE7NWD0</accession>
<dbReference type="GO" id="GO:0006355">
    <property type="term" value="P:regulation of DNA-templated transcription"/>
    <property type="evidence" value="ECO:0007669"/>
    <property type="project" value="InterPro"/>
</dbReference>
<dbReference type="AlphaFoldDB" id="A0AAE7NWD0"/>
<dbReference type="EMBL" id="CP030050">
    <property type="protein sequence ID" value="QOZ70698.1"/>
    <property type="molecule type" value="Genomic_DNA"/>
</dbReference>
<evidence type="ECO:0000313" key="2">
    <source>
        <dbReference type="Proteomes" id="UP000594015"/>
    </source>
</evidence>
<evidence type="ECO:0008006" key="3">
    <source>
        <dbReference type="Google" id="ProtNLM"/>
    </source>
</evidence>
<dbReference type="KEGG" id="barh:WN72_33670"/>
<organism evidence="1 2">
    <name type="scientific">Bradyrhizobium arachidis</name>
    <dbReference type="NCBI Taxonomy" id="858423"/>
    <lineage>
        <taxon>Bacteria</taxon>
        <taxon>Pseudomonadati</taxon>
        <taxon>Pseudomonadota</taxon>
        <taxon>Alphaproteobacteria</taxon>
        <taxon>Hyphomicrobiales</taxon>
        <taxon>Nitrobacteraceae</taxon>
        <taxon>Bradyrhizobium</taxon>
    </lineage>
</organism>
<name>A0AAE7NWD0_9BRAD</name>
<reference evidence="1 2" key="1">
    <citation type="submission" date="2018-06" db="EMBL/GenBank/DDBJ databases">
        <title>Comparative genomics of Bradyrhizobium nodulating Arachidis hypogaea.</title>
        <authorList>
            <person name="Li Y."/>
        </authorList>
    </citation>
    <scope>NUCLEOTIDE SEQUENCE [LARGE SCALE GENOMIC DNA]</scope>
    <source>
        <strain evidence="1 2">CCBAU 051107</strain>
    </source>
</reference>
<dbReference type="Gene3D" id="1.10.1220.10">
    <property type="entry name" value="Met repressor-like"/>
    <property type="match status" value="1"/>
</dbReference>
<evidence type="ECO:0000313" key="1">
    <source>
        <dbReference type="EMBL" id="QOZ70698.1"/>
    </source>
</evidence>
<proteinExistence type="predicted"/>
<dbReference type="RefSeq" id="WP_092219906.1">
    <property type="nucleotide sequence ID" value="NZ_CP030050.1"/>
</dbReference>
<gene>
    <name evidence="1" type="ORF">WN72_33670</name>
</gene>